<sequence length="100" mass="11003">MLRNRMRENEHPVKLRHSKGIYLASTARERVASGSQDNASFISHVSRVLGDCCQATASVIALLSTIGHRIAIAGRVSSYRCTCSNKCFSRALLFYLTASL</sequence>
<gene>
    <name evidence="1" type="ORF">NDU88_005462</name>
</gene>
<evidence type="ECO:0000313" key="1">
    <source>
        <dbReference type="EMBL" id="KAJ1165032.1"/>
    </source>
</evidence>
<name>A0AAV7SLZ3_PLEWA</name>
<keyword evidence="2" id="KW-1185">Reference proteome</keyword>
<organism evidence="1 2">
    <name type="scientific">Pleurodeles waltl</name>
    <name type="common">Iberian ribbed newt</name>
    <dbReference type="NCBI Taxonomy" id="8319"/>
    <lineage>
        <taxon>Eukaryota</taxon>
        <taxon>Metazoa</taxon>
        <taxon>Chordata</taxon>
        <taxon>Craniata</taxon>
        <taxon>Vertebrata</taxon>
        <taxon>Euteleostomi</taxon>
        <taxon>Amphibia</taxon>
        <taxon>Batrachia</taxon>
        <taxon>Caudata</taxon>
        <taxon>Salamandroidea</taxon>
        <taxon>Salamandridae</taxon>
        <taxon>Pleurodelinae</taxon>
        <taxon>Pleurodeles</taxon>
    </lineage>
</organism>
<comment type="caution">
    <text evidence="1">The sequence shown here is derived from an EMBL/GenBank/DDBJ whole genome shotgun (WGS) entry which is preliminary data.</text>
</comment>
<reference evidence="1" key="1">
    <citation type="journal article" date="2022" name="bioRxiv">
        <title>Sequencing and chromosome-scale assembly of the giantPleurodeles waltlgenome.</title>
        <authorList>
            <person name="Brown T."/>
            <person name="Elewa A."/>
            <person name="Iarovenko S."/>
            <person name="Subramanian E."/>
            <person name="Araus A.J."/>
            <person name="Petzold A."/>
            <person name="Susuki M."/>
            <person name="Suzuki K.-i.T."/>
            <person name="Hayashi T."/>
            <person name="Toyoda A."/>
            <person name="Oliveira C."/>
            <person name="Osipova E."/>
            <person name="Leigh N.D."/>
            <person name="Simon A."/>
            <person name="Yun M.H."/>
        </authorList>
    </citation>
    <scope>NUCLEOTIDE SEQUENCE</scope>
    <source>
        <strain evidence="1">20211129_DDA</strain>
        <tissue evidence="1">Liver</tissue>
    </source>
</reference>
<protein>
    <submittedName>
        <fullName evidence="1">Uncharacterized protein</fullName>
    </submittedName>
</protein>
<proteinExistence type="predicted"/>
<accession>A0AAV7SLZ3</accession>
<evidence type="ECO:0000313" key="2">
    <source>
        <dbReference type="Proteomes" id="UP001066276"/>
    </source>
</evidence>
<dbReference type="AlphaFoldDB" id="A0AAV7SLZ3"/>
<dbReference type="Proteomes" id="UP001066276">
    <property type="component" value="Chromosome 4_2"/>
</dbReference>
<dbReference type="EMBL" id="JANPWB010000008">
    <property type="protein sequence ID" value="KAJ1165032.1"/>
    <property type="molecule type" value="Genomic_DNA"/>
</dbReference>